<name>A0ABN9P7C2_9DINO</name>
<keyword evidence="2" id="KW-1185">Reference proteome</keyword>
<reference evidence="1" key="1">
    <citation type="submission" date="2023-10" db="EMBL/GenBank/DDBJ databases">
        <authorList>
            <person name="Chen Y."/>
            <person name="Shah S."/>
            <person name="Dougan E. K."/>
            <person name="Thang M."/>
            <person name="Chan C."/>
        </authorList>
    </citation>
    <scope>NUCLEOTIDE SEQUENCE [LARGE SCALE GENOMIC DNA]</scope>
</reference>
<dbReference type="EMBL" id="CAUYUJ010000093">
    <property type="protein sequence ID" value="CAK0788603.1"/>
    <property type="molecule type" value="Genomic_DNA"/>
</dbReference>
<organism evidence="1 2">
    <name type="scientific">Prorocentrum cordatum</name>
    <dbReference type="NCBI Taxonomy" id="2364126"/>
    <lineage>
        <taxon>Eukaryota</taxon>
        <taxon>Sar</taxon>
        <taxon>Alveolata</taxon>
        <taxon>Dinophyceae</taxon>
        <taxon>Prorocentrales</taxon>
        <taxon>Prorocentraceae</taxon>
        <taxon>Prorocentrum</taxon>
    </lineage>
</organism>
<dbReference type="Proteomes" id="UP001189429">
    <property type="component" value="Unassembled WGS sequence"/>
</dbReference>
<comment type="caution">
    <text evidence="1">The sequence shown here is derived from an EMBL/GenBank/DDBJ whole genome shotgun (WGS) entry which is preliminary data.</text>
</comment>
<evidence type="ECO:0000313" key="1">
    <source>
        <dbReference type="EMBL" id="CAK0788603.1"/>
    </source>
</evidence>
<accession>A0ABN9P7C2</accession>
<sequence length="113" mass="12271">MGLQILLATLSGAVDEWIPGLNTESVTLLRGDTVEFMGVGEPGAKTALTLRTGTVEVGTMGKVRGYSKKDDTKIVVDFPTCRATVPVHNVKKEWKLSSRRRKAMACWATLLGH</sequence>
<gene>
    <name evidence="1" type="ORF">PCOR1329_LOCUS454</name>
</gene>
<protein>
    <submittedName>
        <fullName evidence="1">Uncharacterized protein</fullName>
    </submittedName>
</protein>
<evidence type="ECO:0000313" key="2">
    <source>
        <dbReference type="Proteomes" id="UP001189429"/>
    </source>
</evidence>
<feature type="non-terminal residue" evidence="1">
    <location>
        <position position="113"/>
    </location>
</feature>
<proteinExistence type="predicted"/>